<name>A0A061F314_THECC</name>
<dbReference type="EMBL" id="CM001883">
    <property type="protein sequence ID" value="EOY08924.1"/>
    <property type="molecule type" value="Genomic_DNA"/>
</dbReference>
<dbReference type="HOGENOM" id="CLU_2188756_0_0_1"/>
<feature type="transmembrane region" description="Helical" evidence="1">
    <location>
        <begin position="74"/>
        <end position="99"/>
    </location>
</feature>
<sequence>MKSQSKLLITRWIIPHFHGRDLIFNWICMEFSYFSCYRLVDFALCVLFGLSYSVCISLLVIGLCSFQFVGLGWFLRYLICSIIWKNFITECIMLFLLAITVDMRRAFVF</sequence>
<protein>
    <submittedName>
        <fullName evidence="2">Uncharacterized protein</fullName>
    </submittedName>
</protein>
<keyword evidence="3" id="KW-1185">Reference proteome</keyword>
<accession>A0A061F314</accession>
<dbReference type="InParanoid" id="A0A061F314"/>
<dbReference type="Proteomes" id="UP000026915">
    <property type="component" value="Chromosome 5"/>
</dbReference>
<keyword evidence="1" id="KW-1133">Transmembrane helix</keyword>
<keyword evidence="1" id="KW-0812">Transmembrane</keyword>
<organism evidence="2 3">
    <name type="scientific">Theobroma cacao</name>
    <name type="common">Cacao</name>
    <name type="synonym">Cocoa</name>
    <dbReference type="NCBI Taxonomy" id="3641"/>
    <lineage>
        <taxon>Eukaryota</taxon>
        <taxon>Viridiplantae</taxon>
        <taxon>Streptophyta</taxon>
        <taxon>Embryophyta</taxon>
        <taxon>Tracheophyta</taxon>
        <taxon>Spermatophyta</taxon>
        <taxon>Magnoliopsida</taxon>
        <taxon>eudicotyledons</taxon>
        <taxon>Gunneridae</taxon>
        <taxon>Pentapetalae</taxon>
        <taxon>rosids</taxon>
        <taxon>malvids</taxon>
        <taxon>Malvales</taxon>
        <taxon>Malvaceae</taxon>
        <taxon>Byttnerioideae</taxon>
        <taxon>Theobroma</taxon>
    </lineage>
</organism>
<reference evidence="2 3" key="1">
    <citation type="journal article" date="2013" name="Genome Biol.">
        <title>The genome sequence of the most widely cultivated cacao type and its use to identify candidate genes regulating pod color.</title>
        <authorList>
            <person name="Motamayor J.C."/>
            <person name="Mockaitis K."/>
            <person name="Schmutz J."/>
            <person name="Haiminen N."/>
            <person name="Iii D.L."/>
            <person name="Cornejo O."/>
            <person name="Findley S.D."/>
            <person name="Zheng P."/>
            <person name="Utro F."/>
            <person name="Royaert S."/>
            <person name="Saski C."/>
            <person name="Jenkins J."/>
            <person name="Podicheti R."/>
            <person name="Zhao M."/>
            <person name="Scheffler B.E."/>
            <person name="Stack J.C."/>
            <person name="Feltus F.A."/>
            <person name="Mustiga G.M."/>
            <person name="Amores F."/>
            <person name="Phillips W."/>
            <person name="Marelli J.P."/>
            <person name="May G.D."/>
            <person name="Shapiro H."/>
            <person name="Ma J."/>
            <person name="Bustamante C.D."/>
            <person name="Schnell R.J."/>
            <person name="Main D."/>
            <person name="Gilbert D."/>
            <person name="Parida L."/>
            <person name="Kuhn D.N."/>
        </authorList>
    </citation>
    <scope>NUCLEOTIDE SEQUENCE [LARGE SCALE GENOMIC DNA]</scope>
    <source>
        <strain evidence="3">cv. Matina 1-6</strain>
    </source>
</reference>
<proteinExistence type="predicted"/>
<keyword evidence="1" id="KW-0472">Membrane</keyword>
<gene>
    <name evidence="2" type="ORF">TCM_024200</name>
</gene>
<dbReference type="Gramene" id="EOY08924">
    <property type="protein sequence ID" value="EOY08924"/>
    <property type="gene ID" value="TCM_024200"/>
</dbReference>
<evidence type="ECO:0000256" key="1">
    <source>
        <dbReference type="SAM" id="Phobius"/>
    </source>
</evidence>
<dbReference type="AlphaFoldDB" id="A0A061F314"/>
<feature type="transmembrane region" description="Helical" evidence="1">
    <location>
        <begin position="39"/>
        <end position="68"/>
    </location>
</feature>
<evidence type="ECO:0000313" key="2">
    <source>
        <dbReference type="EMBL" id="EOY08924.1"/>
    </source>
</evidence>
<evidence type="ECO:0000313" key="3">
    <source>
        <dbReference type="Proteomes" id="UP000026915"/>
    </source>
</evidence>